<keyword evidence="12" id="KW-1185">Reference proteome</keyword>
<protein>
    <submittedName>
        <fullName evidence="11">Uncharacterized protein</fullName>
    </submittedName>
</protein>
<keyword evidence="6" id="KW-1133">Transmembrane helix</keyword>
<dbReference type="EMBL" id="JBAMIC010000003">
    <property type="protein sequence ID" value="KAK7110540.1"/>
    <property type="molecule type" value="Genomic_DNA"/>
</dbReference>
<keyword evidence="3" id="KW-0808">Transferase</keyword>
<evidence type="ECO:0000256" key="8">
    <source>
        <dbReference type="ARBA" id="ARBA00023136"/>
    </source>
</evidence>
<evidence type="ECO:0000256" key="5">
    <source>
        <dbReference type="ARBA" id="ARBA00022968"/>
    </source>
</evidence>
<comment type="subcellular location">
    <subcellularLocation>
        <location evidence="1">Golgi apparatus membrane</location>
        <topology evidence="1">Single-pass type II membrane protein</topology>
    </subcellularLocation>
</comment>
<proteinExistence type="inferred from homology"/>
<dbReference type="PANTHER" id="PTHR14647">
    <property type="entry name" value="GALACTOSE-3-O-SULFOTRANSFERASE"/>
    <property type="match status" value="1"/>
</dbReference>
<keyword evidence="9" id="KW-0325">Glycoprotein</keyword>
<keyword evidence="4" id="KW-0812">Transmembrane</keyword>
<evidence type="ECO:0000256" key="4">
    <source>
        <dbReference type="ARBA" id="ARBA00022692"/>
    </source>
</evidence>
<keyword evidence="5" id="KW-0735">Signal-anchor</keyword>
<dbReference type="Pfam" id="PF06990">
    <property type="entry name" value="Gal-3-0_sulfotr"/>
    <property type="match status" value="1"/>
</dbReference>
<evidence type="ECO:0000313" key="12">
    <source>
        <dbReference type="Proteomes" id="UP001374579"/>
    </source>
</evidence>
<evidence type="ECO:0000256" key="10">
    <source>
        <dbReference type="SAM" id="MobiDB-lite"/>
    </source>
</evidence>
<organism evidence="11 12">
    <name type="scientific">Littorina saxatilis</name>
    <dbReference type="NCBI Taxonomy" id="31220"/>
    <lineage>
        <taxon>Eukaryota</taxon>
        <taxon>Metazoa</taxon>
        <taxon>Spiralia</taxon>
        <taxon>Lophotrochozoa</taxon>
        <taxon>Mollusca</taxon>
        <taxon>Gastropoda</taxon>
        <taxon>Caenogastropoda</taxon>
        <taxon>Littorinimorpha</taxon>
        <taxon>Littorinoidea</taxon>
        <taxon>Littorinidae</taxon>
        <taxon>Littorina</taxon>
    </lineage>
</organism>
<comment type="similarity">
    <text evidence="2">Belongs to the galactose-3-O-sulfotransferase family.</text>
</comment>
<evidence type="ECO:0000256" key="3">
    <source>
        <dbReference type="ARBA" id="ARBA00022679"/>
    </source>
</evidence>
<dbReference type="GO" id="GO:0001733">
    <property type="term" value="F:galactosylceramide sulfotransferase activity"/>
    <property type="evidence" value="ECO:0007669"/>
    <property type="project" value="InterPro"/>
</dbReference>
<dbReference type="InterPro" id="IPR027417">
    <property type="entry name" value="P-loop_NTPase"/>
</dbReference>
<reference evidence="11 12" key="1">
    <citation type="submission" date="2024-02" db="EMBL/GenBank/DDBJ databases">
        <title>Chromosome-scale genome assembly of the rough periwinkle Littorina saxatilis.</title>
        <authorList>
            <person name="De Jode A."/>
            <person name="Faria R."/>
            <person name="Formenti G."/>
            <person name="Sims Y."/>
            <person name="Smith T.P."/>
            <person name="Tracey A."/>
            <person name="Wood J.M.D."/>
            <person name="Zagrodzka Z.B."/>
            <person name="Johannesson K."/>
            <person name="Butlin R.K."/>
            <person name="Leder E.H."/>
        </authorList>
    </citation>
    <scope>NUCLEOTIDE SEQUENCE [LARGE SCALE GENOMIC DNA]</scope>
    <source>
        <strain evidence="11">Snail1</strain>
        <tissue evidence="11">Muscle</tissue>
    </source>
</reference>
<evidence type="ECO:0000256" key="1">
    <source>
        <dbReference type="ARBA" id="ARBA00004323"/>
    </source>
</evidence>
<accession>A0AAN9GKY7</accession>
<evidence type="ECO:0000313" key="11">
    <source>
        <dbReference type="EMBL" id="KAK7110540.1"/>
    </source>
</evidence>
<comment type="caution">
    <text evidence="11">The sequence shown here is derived from an EMBL/GenBank/DDBJ whole genome shotgun (WGS) entry which is preliminary data.</text>
</comment>
<dbReference type="SUPFAM" id="SSF52540">
    <property type="entry name" value="P-loop containing nucleoside triphosphate hydrolases"/>
    <property type="match status" value="1"/>
</dbReference>
<dbReference type="Gene3D" id="3.40.50.300">
    <property type="entry name" value="P-loop containing nucleotide triphosphate hydrolases"/>
    <property type="match status" value="1"/>
</dbReference>
<dbReference type="AlphaFoldDB" id="A0AAN9GKY7"/>
<keyword evidence="7" id="KW-0333">Golgi apparatus</keyword>
<feature type="region of interest" description="Disordered" evidence="10">
    <location>
        <begin position="243"/>
        <end position="276"/>
    </location>
</feature>
<evidence type="ECO:0000256" key="2">
    <source>
        <dbReference type="ARBA" id="ARBA00008124"/>
    </source>
</evidence>
<evidence type="ECO:0000256" key="6">
    <source>
        <dbReference type="ARBA" id="ARBA00022989"/>
    </source>
</evidence>
<feature type="compositionally biased region" description="Basic and acidic residues" evidence="10">
    <location>
        <begin position="243"/>
        <end position="267"/>
    </location>
</feature>
<sequence>MRGLGWFTSFLQLRRCGFVRRCLQPFSRKKVVCLLLLLLFTVTLTLTSQTLLTIDISKHDMSDYVIQMDTIVRTFNPSLTQKRDFKTTLPNSKVDSGNQKAYNRNIHEMKRYSNTTSSNGVHVAEHDTNIKSGQNSGGKLNTVPGVFIDRKPEAYLGNDQALAGALINNRNAHGVAKFELKPQSYHTQSPSKPPAYRGNLYPDIDVDEYRQAELGTFRHSGGVFRQPGPSDIDHVDFQARESGAHHFRKGDRDERLPSHRRHYDYGRMKPPGLDQHMRGREQMHRPWELHKKTQAQQDTDKDLVSLMGARWRGERRETQNTKGEQRHVFFLKVHKAASTTVMNVLYRFALQRNLNVALPMRDNILSENGKLWARRLLPPPTGASYFFDILCNHLVFHEPSVRVTLPADASFIGIVREPFQQFVSAFQYYRTNFNIKYLEQIHSSDPIATYLHDPAQYEPTRGPSFSYTHNRMSFDFGIDPEKMNSERHIKDYVSYLNRTFQLVMVSERFDESMVLLKRLLGWRLQDVLYIKNNVLKGSAGGGGDSQFTAGQRQAHRHFNAADYALYEHFAQLFQAKVEAEGKLFPQEVAAFVTMREKVEAFCAGAANTSNEGEHLTLVATAWTGVFEVTKKECRLMTLQENRFVDLVRQWQYGPLLMEKYQLMMSKHRRERLFIPPKVARFDQRFNRHG</sequence>
<dbReference type="Proteomes" id="UP001374579">
    <property type="component" value="Unassembled WGS sequence"/>
</dbReference>
<evidence type="ECO:0000256" key="7">
    <source>
        <dbReference type="ARBA" id="ARBA00023034"/>
    </source>
</evidence>
<dbReference type="GO" id="GO:0000139">
    <property type="term" value="C:Golgi membrane"/>
    <property type="evidence" value="ECO:0007669"/>
    <property type="project" value="UniProtKB-SubCell"/>
</dbReference>
<dbReference type="GO" id="GO:0009247">
    <property type="term" value="P:glycolipid biosynthetic process"/>
    <property type="evidence" value="ECO:0007669"/>
    <property type="project" value="InterPro"/>
</dbReference>
<dbReference type="PANTHER" id="PTHR14647:SF87">
    <property type="entry name" value="PUTATIVE-RELATED"/>
    <property type="match status" value="1"/>
</dbReference>
<keyword evidence="8" id="KW-0472">Membrane</keyword>
<evidence type="ECO:0000256" key="9">
    <source>
        <dbReference type="ARBA" id="ARBA00023180"/>
    </source>
</evidence>
<dbReference type="InterPro" id="IPR009729">
    <property type="entry name" value="Gal-3-0_sulfotransfrase"/>
</dbReference>
<name>A0AAN9GKY7_9CAEN</name>
<gene>
    <name evidence="11" type="ORF">V1264_014393</name>
</gene>